<dbReference type="Proteomes" id="UP001586593">
    <property type="component" value="Unassembled WGS sequence"/>
</dbReference>
<organism evidence="2 3">
    <name type="scientific">Phialemonium thermophilum</name>
    <dbReference type="NCBI Taxonomy" id="223376"/>
    <lineage>
        <taxon>Eukaryota</taxon>
        <taxon>Fungi</taxon>
        <taxon>Dikarya</taxon>
        <taxon>Ascomycota</taxon>
        <taxon>Pezizomycotina</taxon>
        <taxon>Sordariomycetes</taxon>
        <taxon>Sordariomycetidae</taxon>
        <taxon>Cephalothecales</taxon>
        <taxon>Cephalothecaceae</taxon>
        <taxon>Phialemonium</taxon>
    </lineage>
</organism>
<evidence type="ECO:0000313" key="3">
    <source>
        <dbReference type="Proteomes" id="UP001586593"/>
    </source>
</evidence>
<name>A0ABR3Y7J7_9PEZI</name>
<accession>A0ABR3Y7J7</accession>
<proteinExistence type="predicted"/>
<feature type="region of interest" description="Disordered" evidence="1">
    <location>
        <begin position="1"/>
        <end position="34"/>
    </location>
</feature>
<evidence type="ECO:0000256" key="1">
    <source>
        <dbReference type="SAM" id="MobiDB-lite"/>
    </source>
</evidence>
<evidence type="ECO:0000313" key="2">
    <source>
        <dbReference type="EMBL" id="KAL1884274.1"/>
    </source>
</evidence>
<dbReference type="EMBL" id="JAZHXJ010000002">
    <property type="protein sequence ID" value="KAL1884274.1"/>
    <property type="molecule type" value="Genomic_DNA"/>
</dbReference>
<comment type="caution">
    <text evidence="2">The sequence shown here is derived from an EMBL/GenBank/DDBJ whole genome shotgun (WGS) entry which is preliminary data.</text>
</comment>
<reference evidence="2 3" key="1">
    <citation type="journal article" date="2024" name="Commun. Biol.">
        <title>Comparative genomic analysis of thermophilic fungi reveals convergent evolutionary adaptations and gene losses.</title>
        <authorList>
            <person name="Steindorff A.S."/>
            <person name="Aguilar-Pontes M.V."/>
            <person name="Robinson A.J."/>
            <person name="Andreopoulos B."/>
            <person name="LaButti K."/>
            <person name="Kuo A."/>
            <person name="Mondo S."/>
            <person name="Riley R."/>
            <person name="Otillar R."/>
            <person name="Haridas S."/>
            <person name="Lipzen A."/>
            <person name="Grimwood J."/>
            <person name="Schmutz J."/>
            <person name="Clum A."/>
            <person name="Reid I.D."/>
            <person name="Moisan M.C."/>
            <person name="Butler G."/>
            <person name="Nguyen T.T.M."/>
            <person name="Dewar K."/>
            <person name="Conant G."/>
            <person name="Drula E."/>
            <person name="Henrissat B."/>
            <person name="Hansel C."/>
            <person name="Singer S."/>
            <person name="Hutchinson M.I."/>
            <person name="de Vries R.P."/>
            <person name="Natvig D.O."/>
            <person name="Powell A.J."/>
            <person name="Tsang A."/>
            <person name="Grigoriev I.V."/>
        </authorList>
    </citation>
    <scope>NUCLEOTIDE SEQUENCE [LARGE SCALE GENOMIC DNA]</scope>
    <source>
        <strain evidence="2 3">ATCC 24622</strain>
    </source>
</reference>
<keyword evidence="3" id="KW-1185">Reference proteome</keyword>
<sequence>MMRRASTYRDDSCSKTINTQDQGRSRDQNADGNAARLSMVLTERVWTQSPVPHPLLPGENVSLPRTASVQCDMQEHWGKKKTRDGCKSVGKIDVSERIEAWLLELWAMS</sequence>
<gene>
    <name evidence="2" type="ORF">VTK73DRAFT_3258</name>
</gene>
<protein>
    <submittedName>
        <fullName evidence="2">Uncharacterized protein</fullName>
    </submittedName>
</protein>